<dbReference type="RefSeq" id="WP_272779514.1">
    <property type="nucleotide sequence ID" value="NZ_JAQQLI010000049.1"/>
</dbReference>
<dbReference type="Proteomes" id="UP001165652">
    <property type="component" value="Unassembled WGS sequence"/>
</dbReference>
<evidence type="ECO:0000313" key="1">
    <source>
        <dbReference type="EMBL" id="MDC7788683.1"/>
    </source>
</evidence>
<evidence type="ECO:0000313" key="2">
    <source>
        <dbReference type="Proteomes" id="UP001165652"/>
    </source>
</evidence>
<reference evidence="1" key="2">
    <citation type="submission" date="2023-02" db="EMBL/GenBank/DDBJ databases">
        <authorList>
            <person name="Rayyan A."/>
            <person name="Meyer T."/>
            <person name="Kyndt J.A."/>
        </authorList>
    </citation>
    <scope>NUCLEOTIDE SEQUENCE</scope>
    <source>
        <strain evidence="1">DSM 9987</strain>
    </source>
</reference>
<dbReference type="EMBL" id="JAQQLI010000049">
    <property type="protein sequence ID" value="MDC7788683.1"/>
    <property type="molecule type" value="Genomic_DNA"/>
</dbReference>
<comment type="caution">
    <text evidence="1">The sequence shown here is derived from an EMBL/GenBank/DDBJ whole genome shotgun (WGS) entry which is preliminary data.</text>
</comment>
<sequence>MTEPPQKTVLALLRRIFPSGTLLSTGRETREAVEVTQAPIFPTDVFAATALLLLRAGALNQLFVGPPAGGVPTPLRPSFENLCRTVEAGGLDLHDEDLRKTFQEAGKAWARKLPAPDIVQEYWSRIVAAGSEPIYPQVDRHGAYPIWWTYALALMIVADEACEGVGYSVASEPTQNWVASIAALAYWRASADRFTDRRGRGNGRRTAVVSNDLPSLCVLVDPDVVCVQPKVRTAAVGCTLRSYTQNLALLPPRGIVSTGWHVPPGRLSTENETAALNILIVPYPFKLRATWFAPTRAKGARRDDGVDGAIERG</sequence>
<keyword evidence="2" id="KW-1185">Reference proteome</keyword>
<gene>
    <name evidence="1" type="ORF">PQJ73_23585</name>
</gene>
<organism evidence="1 2">
    <name type="scientific">Rhodoplanes tepidamans</name>
    <name type="common">Rhodoplanes cryptolactis</name>
    <dbReference type="NCBI Taxonomy" id="200616"/>
    <lineage>
        <taxon>Bacteria</taxon>
        <taxon>Pseudomonadati</taxon>
        <taxon>Pseudomonadota</taxon>
        <taxon>Alphaproteobacteria</taxon>
        <taxon>Hyphomicrobiales</taxon>
        <taxon>Nitrobacteraceae</taxon>
        <taxon>Rhodoplanes</taxon>
    </lineage>
</organism>
<accession>A0ABT5JG47</accession>
<reference evidence="1" key="1">
    <citation type="journal article" date="2023" name="Microbiol Resour">
        <title>Genome Sequences of Rhodoplanes serenus and Two Thermotolerant Strains, Rhodoplanes tepidamans and 'Rhodoplanes cryptolactis,' Further Refine the Genus.</title>
        <authorList>
            <person name="Rayyan A.A."/>
            <person name="Kyndt J.A."/>
        </authorList>
    </citation>
    <scope>NUCLEOTIDE SEQUENCE</scope>
    <source>
        <strain evidence="1">DSM 9987</strain>
    </source>
</reference>
<proteinExistence type="predicted"/>
<protein>
    <submittedName>
        <fullName evidence="1">Uncharacterized protein</fullName>
    </submittedName>
</protein>
<name>A0ABT5JG47_RHOTP</name>